<keyword evidence="3" id="KW-1185">Reference proteome</keyword>
<sequence length="258" mass="28257">MLKTVKGKIVAGAITVALVSSAGGVVFGASDAGSKLKNWYDVQFGNAKKTVEAEADAYWKDGLTTEDKEIGLMIDQANAEIAAEGMKQTEDKTKNIRKAADGYIDDLKMEREKIIAGMQKQFDEIYSNRVTQFQAEGQTYVTKKIGELSAATGKTGEAEVEKTKKQLNDVKDQAVKDLKETIENSKRDLLTKLNSNSMKTKQDLEKAVDGEINRIHGVVETKKVELVNEQKKVIETAAKTIQSKAELELKALVNGIGL</sequence>
<organism evidence="2 3">
    <name type="scientific">Edaphobacillus lindanitolerans</name>
    <dbReference type="NCBI Taxonomy" id="550447"/>
    <lineage>
        <taxon>Bacteria</taxon>
        <taxon>Bacillati</taxon>
        <taxon>Bacillota</taxon>
        <taxon>Bacilli</taxon>
        <taxon>Bacillales</taxon>
        <taxon>Bacillaceae</taxon>
        <taxon>Edaphobacillus</taxon>
    </lineage>
</organism>
<dbReference type="AlphaFoldDB" id="A0A1U7PMD5"/>
<reference evidence="3" key="1">
    <citation type="submission" date="2017-01" db="EMBL/GenBank/DDBJ databases">
        <authorList>
            <person name="Varghese N."/>
            <person name="Submissions S."/>
        </authorList>
    </citation>
    <scope>NUCLEOTIDE SEQUENCE [LARGE SCALE GENOMIC DNA]</scope>
    <source>
        <strain evidence="3">MNA4</strain>
    </source>
</reference>
<evidence type="ECO:0000313" key="2">
    <source>
        <dbReference type="EMBL" id="SIT71443.1"/>
    </source>
</evidence>
<feature type="chain" id="PRO_5039135943" evidence="1">
    <location>
        <begin position="23"/>
        <end position="258"/>
    </location>
</feature>
<dbReference type="EMBL" id="FTPL01000001">
    <property type="protein sequence ID" value="SIT71443.1"/>
    <property type="molecule type" value="Genomic_DNA"/>
</dbReference>
<gene>
    <name evidence="2" type="ORF">SAMN05428946_0727</name>
</gene>
<proteinExistence type="predicted"/>
<dbReference type="OrthoDB" id="2437506at2"/>
<feature type="signal peptide" evidence="1">
    <location>
        <begin position="1"/>
        <end position="22"/>
    </location>
</feature>
<name>A0A1U7PMD5_9BACI</name>
<dbReference type="Proteomes" id="UP000187550">
    <property type="component" value="Unassembled WGS sequence"/>
</dbReference>
<evidence type="ECO:0000256" key="1">
    <source>
        <dbReference type="SAM" id="SignalP"/>
    </source>
</evidence>
<dbReference type="RefSeq" id="WP_076756981.1">
    <property type="nucleotide sequence ID" value="NZ_FTPL01000001.1"/>
</dbReference>
<accession>A0A1U7PMD5</accession>
<dbReference type="STRING" id="550447.SAMN05428946_0727"/>
<protein>
    <submittedName>
        <fullName evidence="2">Uncharacterized protein</fullName>
    </submittedName>
</protein>
<evidence type="ECO:0000313" key="3">
    <source>
        <dbReference type="Proteomes" id="UP000187550"/>
    </source>
</evidence>
<keyword evidence="1" id="KW-0732">Signal</keyword>